<evidence type="ECO:0000313" key="3">
    <source>
        <dbReference type="EMBL" id="MET3790327.1"/>
    </source>
</evidence>
<organism evidence="3 4">
    <name type="scientific">Aquamicrobium terrae</name>
    <dbReference type="NCBI Taxonomy" id="1324945"/>
    <lineage>
        <taxon>Bacteria</taxon>
        <taxon>Pseudomonadati</taxon>
        <taxon>Pseudomonadota</taxon>
        <taxon>Alphaproteobacteria</taxon>
        <taxon>Hyphomicrobiales</taxon>
        <taxon>Phyllobacteriaceae</taxon>
        <taxon>Aquamicrobium</taxon>
    </lineage>
</organism>
<dbReference type="Proteomes" id="UP001549076">
    <property type="component" value="Unassembled WGS sequence"/>
</dbReference>
<feature type="region of interest" description="Disordered" evidence="1">
    <location>
        <begin position="25"/>
        <end position="55"/>
    </location>
</feature>
<dbReference type="RefSeq" id="WP_354192478.1">
    <property type="nucleotide sequence ID" value="NZ_JBEPML010000002.1"/>
</dbReference>
<evidence type="ECO:0000256" key="2">
    <source>
        <dbReference type="SAM" id="SignalP"/>
    </source>
</evidence>
<protein>
    <recommendedName>
        <fullName evidence="5">Transmembrane anchored protein</fullName>
    </recommendedName>
</protein>
<evidence type="ECO:0000313" key="4">
    <source>
        <dbReference type="Proteomes" id="UP001549076"/>
    </source>
</evidence>
<feature type="chain" id="PRO_5047379354" description="Transmembrane anchored protein" evidence="2">
    <location>
        <begin position="20"/>
        <end position="55"/>
    </location>
</feature>
<dbReference type="EMBL" id="JBEPML010000002">
    <property type="protein sequence ID" value="MET3790327.1"/>
    <property type="molecule type" value="Genomic_DNA"/>
</dbReference>
<reference evidence="3 4" key="1">
    <citation type="submission" date="2024-06" db="EMBL/GenBank/DDBJ databases">
        <title>Genomic Encyclopedia of Type Strains, Phase IV (KMG-IV): sequencing the most valuable type-strain genomes for metagenomic binning, comparative biology and taxonomic classification.</title>
        <authorList>
            <person name="Goeker M."/>
        </authorList>
    </citation>
    <scope>NUCLEOTIDE SEQUENCE [LARGE SCALE GENOMIC DNA]</scope>
    <source>
        <strain evidence="3 4">DSM 27865</strain>
    </source>
</reference>
<evidence type="ECO:0000256" key="1">
    <source>
        <dbReference type="SAM" id="MobiDB-lite"/>
    </source>
</evidence>
<feature type="signal peptide" evidence="2">
    <location>
        <begin position="1"/>
        <end position="19"/>
    </location>
</feature>
<gene>
    <name evidence="3" type="ORF">ABID37_000518</name>
</gene>
<accession>A0ABV2MXL0</accession>
<keyword evidence="2" id="KW-0732">Signal</keyword>
<name>A0ABV2MXL0_9HYPH</name>
<proteinExistence type="predicted"/>
<evidence type="ECO:0008006" key="5">
    <source>
        <dbReference type="Google" id="ProtNLM"/>
    </source>
</evidence>
<sequence length="55" mass="5690">MPFTRMFIIALLMAGFAMAFSGLAKHTDGGASRPQSSSVTCGEATGVACPTKRPL</sequence>
<comment type="caution">
    <text evidence="3">The sequence shown here is derived from an EMBL/GenBank/DDBJ whole genome shotgun (WGS) entry which is preliminary data.</text>
</comment>
<keyword evidence="4" id="KW-1185">Reference proteome</keyword>